<evidence type="ECO:0000256" key="1">
    <source>
        <dbReference type="SAM" id="MobiDB-lite"/>
    </source>
</evidence>
<dbReference type="GeneID" id="87804692"/>
<dbReference type="Proteomes" id="UP000827549">
    <property type="component" value="Chromosome 1"/>
</dbReference>
<accession>A0AAF0Y1Z2</accession>
<sequence>MPPSSHPFLTDQTPYLDRRFSATSLRSTSSAGSYHTNRSSSSSASALPHDPCWPFHRGSASGPSSRGAAPPPVSALQPSAPIYPSTAARTSQPVSRTQAYSHLSVASTRSVPTSSSSSHSPRSAPLPITPSSGSSTSSSSSPMASPTTPVSATIDRSCLVWMREAEQHEYLFGSVASRDTSPREIHRRLLHPDELAEHVEELRVVEDMAAAADRPCRLNLKCRNRGQRF</sequence>
<feature type="compositionally biased region" description="Low complexity" evidence="1">
    <location>
        <begin position="57"/>
        <end position="68"/>
    </location>
</feature>
<gene>
    <name evidence="2" type="ORF">LOC62_01G001437</name>
</gene>
<dbReference type="EMBL" id="CP086714">
    <property type="protein sequence ID" value="WOO77882.1"/>
    <property type="molecule type" value="Genomic_DNA"/>
</dbReference>
<dbReference type="AlphaFoldDB" id="A0AAF0Y1Z2"/>
<organism evidence="2 3">
    <name type="scientific">Vanrija pseudolonga</name>
    <dbReference type="NCBI Taxonomy" id="143232"/>
    <lineage>
        <taxon>Eukaryota</taxon>
        <taxon>Fungi</taxon>
        <taxon>Dikarya</taxon>
        <taxon>Basidiomycota</taxon>
        <taxon>Agaricomycotina</taxon>
        <taxon>Tremellomycetes</taxon>
        <taxon>Trichosporonales</taxon>
        <taxon>Trichosporonaceae</taxon>
        <taxon>Vanrija</taxon>
    </lineage>
</organism>
<proteinExistence type="predicted"/>
<feature type="region of interest" description="Disordered" evidence="1">
    <location>
        <begin position="24"/>
        <end position="150"/>
    </location>
</feature>
<dbReference type="RefSeq" id="XP_062623914.1">
    <property type="nucleotide sequence ID" value="XM_062767930.1"/>
</dbReference>
<protein>
    <submittedName>
        <fullName evidence="2">Uncharacterized protein</fullName>
    </submittedName>
</protein>
<feature type="compositionally biased region" description="Low complexity" evidence="1">
    <location>
        <begin position="104"/>
        <end position="150"/>
    </location>
</feature>
<feature type="compositionally biased region" description="Polar residues" evidence="1">
    <location>
        <begin position="87"/>
        <end position="101"/>
    </location>
</feature>
<keyword evidence="3" id="KW-1185">Reference proteome</keyword>
<evidence type="ECO:0000313" key="2">
    <source>
        <dbReference type="EMBL" id="WOO77882.1"/>
    </source>
</evidence>
<name>A0AAF0Y1Z2_9TREE</name>
<reference evidence="2" key="1">
    <citation type="submission" date="2023-10" db="EMBL/GenBank/DDBJ databases">
        <authorList>
            <person name="Noh H."/>
        </authorList>
    </citation>
    <scope>NUCLEOTIDE SEQUENCE</scope>
    <source>
        <strain evidence="2">DUCC4014</strain>
    </source>
</reference>
<evidence type="ECO:0000313" key="3">
    <source>
        <dbReference type="Proteomes" id="UP000827549"/>
    </source>
</evidence>
<feature type="compositionally biased region" description="Polar residues" evidence="1">
    <location>
        <begin position="24"/>
        <end position="38"/>
    </location>
</feature>